<accession>A0AAD3S2J3</accession>
<feature type="region of interest" description="Disordered" evidence="1">
    <location>
        <begin position="114"/>
        <end position="148"/>
    </location>
</feature>
<sequence length="211" mass="23177">MAVGASPNGRAATKSSRSNKHRKNPYADLGRDKFSALLAQVEKKKQEILSQVGSERVSLVHFVCSADNKLKPVVVIAKGNKEGKVKFGGEQTDKPAAYQATEAKKTGRLAECSAAEEKKDKHRVTEAAKAAEGDAKKETTAADEDEARETGGFEAAGFAKKSRWWSLPPSNYGYLISMAVLIFLLVAMFERYRSTLYLLEMQSRLCVEKKT</sequence>
<gene>
    <name evidence="3" type="ORF">Nepgr_005030</name>
</gene>
<dbReference type="Proteomes" id="UP001279734">
    <property type="component" value="Unassembled WGS sequence"/>
</dbReference>
<reference evidence="3" key="1">
    <citation type="submission" date="2023-05" db="EMBL/GenBank/DDBJ databases">
        <title>Nepenthes gracilis genome sequencing.</title>
        <authorList>
            <person name="Fukushima K."/>
        </authorList>
    </citation>
    <scope>NUCLEOTIDE SEQUENCE</scope>
    <source>
        <strain evidence="3">SING2019-196</strain>
    </source>
</reference>
<evidence type="ECO:0000313" key="4">
    <source>
        <dbReference type="Proteomes" id="UP001279734"/>
    </source>
</evidence>
<protein>
    <submittedName>
        <fullName evidence="3">Uncharacterized protein</fullName>
    </submittedName>
</protein>
<name>A0AAD3S2J3_NEPGR</name>
<evidence type="ECO:0000313" key="3">
    <source>
        <dbReference type="EMBL" id="GMH03191.1"/>
    </source>
</evidence>
<keyword evidence="2" id="KW-1133">Transmembrane helix</keyword>
<dbReference type="PANTHER" id="PTHR35275:SF1">
    <property type="entry name" value="OS07G0585900 PROTEIN"/>
    <property type="match status" value="1"/>
</dbReference>
<organism evidence="3 4">
    <name type="scientific">Nepenthes gracilis</name>
    <name type="common">Slender pitcher plant</name>
    <dbReference type="NCBI Taxonomy" id="150966"/>
    <lineage>
        <taxon>Eukaryota</taxon>
        <taxon>Viridiplantae</taxon>
        <taxon>Streptophyta</taxon>
        <taxon>Embryophyta</taxon>
        <taxon>Tracheophyta</taxon>
        <taxon>Spermatophyta</taxon>
        <taxon>Magnoliopsida</taxon>
        <taxon>eudicotyledons</taxon>
        <taxon>Gunneridae</taxon>
        <taxon>Pentapetalae</taxon>
        <taxon>Caryophyllales</taxon>
        <taxon>Nepenthaceae</taxon>
        <taxon>Nepenthes</taxon>
    </lineage>
</organism>
<evidence type="ECO:0000256" key="2">
    <source>
        <dbReference type="SAM" id="Phobius"/>
    </source>
</evidence>
<keyword evidence="2" id="KW-0472">Membrane</keyword>
<evidence type="ECO:0000256" key="1">
    <source>
        <dbReference type="SAM" id="MobiDB-lite"/>
    </source>
</evidence>
<proteinExistence type="predicted"/>
<feature type="region of interest" description="Disordered" evidence="1">
    <location>
        <begin position="1"/>
        <end position="29"/>
    </location>
</feature>
<keyword evidence="2" id="KW-0812">Transmembrane</keyword>
<dbReference type="AlphaFoldDB" id="A0AAD3S2J3"/>
<dbReference type="EMBL" id="BSYO01000004">
    <property type="protein sequence ID" value="GMH03191.1"/>
    <property type="molecule type" value="Genomic_DNA"/>
</dbReference>
<comment type="caution">
    <text evidence="3">The sequence shown here is derived from an EMBL/GenBank/DDBJ whole genome shotgun (WGS) entry which is preliminary data.</text>
</comment>
<dbReference type="InterPro" id="IPR045880">
    <property type="entry name" value="ZCF37"/>
</dbReference>
<dbReference type="PANTHER" id="PTHR35275">
    <property type="entry name" value="ZCF37"/>
    <property type="match status" value="1"/>
</dbReference>
<feature type="transmembrane region" description="Helical" evidence="2">
    <location>
        <begin position="172"/>
        <end position="189"/>
    </location>
</feature>
<feature type="compositionally biased region" description="Basic and acidic residues" evidence="1">
    <location>
        <begin position="115"/>
        <end position="140"/>
    </location>
</feature>
<keyword evidence="4" id="KW-1185">Reference proteome</keyword>